<evidence type="ECO:0000313" key="8">
    <source>
        <dbReference type="Proteomes" id="UP000306416"/>
    </source>
</evidence>
<dbReference type="Proteomes" id="UP000306416">
    <property type="component" value="Unassembled WGS sequence"/>
</dbReference>
<proteinExistence type="predicted"/>
<dbReference type="Pfam" id="PF04002">
    <property type="entry name" value="RadC"/>
    <property type="match status" value="1"/>
</dbReference>
<dbReference type="InterPro" id="IPR037518">
    <property type="entry name" value="MPN"/>
</dbReference>
<evidence type="ECO:0000256" key="1">
    <source>
        <dbReference type="ARBA" id="ARBA00022670"/>
    </source>
</evidence>
<evidence type="ECO:0000313" key="7">
    <source>
        <dbReference type="EMBL" id="TGU71633.1"/>
    </source>
</evidence>
<dbReference type="AlphaFoldDB" id="A0A4S1CEF1"/>
<feature type="domain" description="MPN" evidence="6">
    <location>
        <begin position="47"/>
        <end position="167"/>
    </location>
</feature>
<dbReference type="InterPro" id="IPR025657">
    <property type="entry name" value="RadC_JAB"/>
</dbReference>
<keyword evidence="8" id="KW-1185">Reference proteome</keyword>
<dbReference type="CDD" id="cd08071">
    <property type="entry name" value="MPN_DUF2466"/>
    <property type="match status" value="1"/>
</dbReference>
<accession>A0A4S1CEF1</accession>
<organism evidence="7 8">
    <name type="scientific">Geomonas terrae</name>
    <dbReference type="NCBI Taxonomy" id="2562681"/>
    <lineage>
        <taxon>Bacteria</taxon>
        <taxon>Pseudomonadati</taxon>
        <taxon>Thermodesulfobacteriota</taxon>
        <taxon>Desulfuromonadia</taxon>
        <taxon>Geobacterales</taxon>
        <taxon>Geobacteraceae</taxon>
        <taxon>Geomonas</taxon>
    </lineage>
</organism>
<evidence type="ECO:0000256" key="3">
    <source>
        <dbReference type="ARBA" id="ARBA00022801"/>
    </source>
</evidence>
<keyword evidence="3" id="KW-0378">Hydrolase</keyword>
<reference evidence="7 8" key="1">
    <citation type="submission" date="2019-04" db="EMBL/GenBank/DDBJ databases">
        <title>Geobacter oryzae sp. nov., ferric-reducing bacteria isolated from paddy soil.</title>
        <authorList>
            <person name="Xu Z."/>
            <person name="Masuda Y."/>
            <person name="Itoh H."/>
            <person name="Senoo K."/>
        </authorList>
    </citation>
    <scope>NUCLEOTIDE SEQUENCE [LARGE SCALE GENOMIC DNA]</scope>
    <source>
        <strain evidence="7 8">Red111</strain>
    </source>
</reference>
<dbReference type="RefSeq" id="WP_135871397.1">
    <property type="nucleotide sequence ID" value="NZ_SRSC01000003.1"/>
</dbReference>
<dbReference type="GO" id="GO:0008237">
    <property type="term" value="F:metallopeptidase activity"/>
    <property type="evidence" value="ECO:0007669"/>
    <property type="project" value="UniProtKB-KW"/>
</dbReference>
<dbReference type="PANTHER" id="PTHR30471">
    <property type="entry name" value="DNA REPAIR PROTEIN RADC"/>
    <property type="match status" value="1"/>
</dbReference>
<name>A0A4S1CEF1_9BACT</name>
<dbReference type="GO" id="GO:0046872">
    <property type="term" value="F:metal ion binding"/>
    <property type="evidence" value="ECO:0007669"/>
    <property type="project" value="UniProtKB-KW"/>
</dbReference>
<keyword evidence="1" id="KW-0645">Protease</keyword>
<dbReference type="InterPro" id="IPR001405">
    <property type="entry name" value="UPF0758"/>
</dbReference>
<dbReference type="PANTHER" id="PTHR30471:SF3">
    <property type="entry name" value="UPF0758 PROTEIN YEES-RELATED"/>
    <property type="match status" value="1"/>
</dbReference>
<dbReference type="GO" id="GO:0006508">
    <property type="term" value="P:proteolysis"/>
    <property type="evidence" value="ECO:0007669"/>
    <property type="project" value="UniProtKB-KW"/>
</dbReference>
<protein>
    <submittedName>
        <fullName evidence="7">DNA repair protein RadC</fullName>
    </submittedName>
</protein>
<evidence type="ECO:0000256" key="5">
    <source>
        <dbReference type="ARBA" id="ARBA00023049"/>
    </source>
</evidence>
<evidence type="ECO:0000256" key="2">
    <source>
        <dbReference type="ARBA" id="ARBA00022723"/>
    </source>
</evidence>
<evidence type="ECO:0000256" key="4">
    <source>
        <dbReference type="ARBA" id="ARBA00022833"/>
    </source>
</evidence>
<dbReference type="EMBL" id="SRSC01000003">
    <property type="protein sequence ID" value="TGU71633.1"/>
    <property type="molecule type" value="Genomic_DNA"/>
</dbReference>
<gene>
    <name evidence="7" type="ORF">E4633_15105</name>
</gene>
<evidence type="ECO:0000259" key="6">
    <source>
        <dbReference type="PROSITE" id="PS50249"/>
    </source>
</evidence>
<keyword evidence="2" id="KW-0479">Metal-binding</keyword>
<sequence>MTIDTLFGPEEVPAPKPRVIKLKTIKAVYQTITVNDTITEYLKPNTRYTSASQVFDTFSFLRHETKEHFIALHLDGKNRIVCCDMVSTGSLNQSIVHPREVFKTALLSSAAAVILIHNHPTGDSTPSTEDFEITKRLREAGDMIGVRVLDHIIIGDSHYSFTERGHI</sequence>
<comment type="caution">
    <text evidence="7">The sequence shown here is derived from an EMBL/GenBank/DDBJ whole genome shotgun (WGS) entry which is preliminary data.</text>
</comment>
<keyword evidence="4" id="KW-0862">Zinc</keyword>
<dbReference type="Gene3D" id="3.40.140.10">
    <property type="entry name" value="Cytidine Deaminase, domain 2"/>
    <property type="match status" value="1"/>
</dbReference>
<dbReference type="PROSITE" id="PS50249">
    <property type="entry name" value="MPN"/>
    <property type="match status" value="1"/>
</dbReference>
<keyword evidence="5" id="KW-0482">Metalloprotease</keyword>